<dbReference type="InterPro" id="IPR001750">
    <property type="entry name" value="ND/Mrp_TM"/>
</dbReference>
<dbReference type="PANTHER" id="PTHR43373">
    <property type="entry name" value="NA(+)/H(+) ANTIPORTER SUBUNIT"/>
    <property type="match status" value="1"/>
</dbReference>
<protein>
    <submittedName>
        <fullName evidence="5">Formate hydrogenlyase subunit 3/multisubunit Na+/H+ antiporter MnhD subunit</fullName>
    </submittedName>
</protein>
<feature type="transmembrane region" description="Helical" evidence="3">
    <location>
        <begin position="350"/>
        <end position="374"/>
    </location>
</feature>
<feature type="transmembrane region" description="Helical" evidence="3">
    <location>
        <begin position="555"/>
        <end position="574"/>
    </location>
</feature>
<feature type="transmembrane region" description="Helical" evidence="3">
    <location>
        <begin position="195"/>
        <end position="216"/>
    </location>
</feature>
<feature type="transmembrane region" description="Helical" evidence="3">
    <location>
        <begin position="228"/>
        <end position="245"/>
    </location>
</feature>
<feature type="transmembrane region" description="Helical" evidence="3">
    <location>
        <begin position="100"/>
        <end position="117"/>
    </location>
</feature>
<feature type="transmembrane region" description="Helical" evidence="3">
    <location>
        <begin position="67"/>
        <end position="93"/>
    </location>
</feature>
<feature type="transmembrane region" description="Helical" evidence="3">
    <location>
        <begin position="394"/>
        <end position="414"/>
    </location>
</feature>
<feature type="transmembrane region" description="Helical" evidence="3">
    <location>
        <begin position="123"/>
        <end position="140"/>
    </location>
</feature>
<accession>A0ABN8X0N9</accession>
<sequence length="577" mass="61307">MSPGWLAASALLTPLVLATALFVAPRRFRLWAATPWAALPGVGLAFAPEFKVELPSLLLGMSLGLDATGRVFLIFTALLWLISGLYAGIYLAADSKRSRFAGFFLGAMAGNLGVLLAQDVTSFYLFFALMTLSVYGLVVHEGGKAPDRAGRIYLILAVLGEAILLIAFLLSASAAESLSLDRIPQAVAASPLRNLILTLFLGGFGVKVGLLGLHVWLPLAHPVAPTPASAVLSGVIIKAGLMGWLRFLPLGQEAIPGWGYGVMAGGLAAAFYGAAVGLVQKDSKTVLAYSSISQMGIITVPIGIALAVPTDWPAALTAVSVYAVHHAFAKGALFLGAGVARTVARDKKRLAWIMAGLLIPALSLAGAPFTTGALAKDALKRAMKAVPEPWQDMLAWMLSLAAIGTTVLLMRFLYLVRNEALAGRPGGSEFRSLGYTWGLAVLGVLTLSWIMFTDPARAFLEHALEPAVLWSESWPVGSGILLAWLFGLTFIGIAPRIPAGDLLVPIERLVLAVWKSITLLWSKARQRRPAHVPWKRLSVWLGQSLTEGQAWLESTAVSGTLLILLVLFFALALLSTH</sequence>
<feature type="transmembrane region" description="Helical" evidence="3">
    <location>
        <begin position="257"/>
        <end position="279"/>
    </location>
</feature>
<evidence type="ECO:0000313" key="6">
    <source>
        <dbReference type="Proteomes" id="UP001162030"/>
    </source>
</evidence>
<keyword evidence="3" id="KW-1133">Transmembrane helix</keyword>
<reference evidence="5 6" key="1">
    <citation type="submission" date="2023-03" db="EMBL/GenBank/DDBJ databases">
        <authorList>
            <person name="Pearce D."/>
        </authorList>
    </citation>
    <scope>NUCLEOTIDE SEQUENCE [LARGE SCALE GENOMIC DNA]</scope>
    <source>
        <strain evidence="5">Msz</strain>
    </source>
</reference>
<dbReference type="PRINTS" id="PR01437">
    <property type="entry name" value="NUOXDRDTASE4"/>
</dbReference>
<gene>
    <name evidence="5" type="ORF">MSZNOR_1549</name>
</gene>
<dbReference type="Proteomes" id="UP001162030">
    <property type="component" value="Chromosome"/>
</dbReference>
<organism evidence="5 6">
    <name type="scientific">Methylocaldum szegediense</name>
    <dbReference type="NCBI Taxonomy" id="73780"/>
    <lineage>
        <taxon>Bacteria</taxon>
        <taxon>Pseudomonadati</taxon>
        <taxon>Pseudomonadota</taxon>
        <taxon>Gammaproteobacteria</taxon>
        <taxon>Methylococcales</taxon>
        <taxon>Methylococcaceae</taxon>
        <taxon>Methylocaldum</taxon>
    </lineage>
</organism>
<feature type="transmembrane region" description="Helical" evidence="3">
    <location>
        <begin position="6"/>
        <end position="23"/>
    </location>
</feature>
<evidence type="ECO:0000313" key="5">
    <source>
        <dbReference type="EMBL" id="CAI8798738.1"/>
    </source>
</evidence>
<evidence type="ECO:0000259" key="4">
    <source>
        <dbReference type="Pfam" id="PF00361"/>
    </source>
</evidence>
<keyword evidence="2 3" id="KW-0812">Transmembrane</keyword>
<dbReference type="Pfam" id="PF00361">
    <property type="entry name" value="Proton_antipo_M"/>
    <property type="match status" value="1"/>
</dbReference>
<feature type="transmembrane region" description="Helical" evidence="3">
    <location>
        <begin position="30"/>
        <end position="47"/>
    </location>
</feature>
<feature type="transmembrane region" description="Helical" evidence="3">
    <location>
        <begin position="314"/>
        <end position="338"/>
    </location>
</feature>
<proteinExistence type="predicted"/>
<comment type="subcellular location">
    <subcellularLocation>
        <location evidence="1">Endomembrane system</location>
        <topology evidence="1">Multi-pass membrane protein</topology>
    </subcellularLocation>
    <subcellularLocation>
        <location evidence="2">Membrane</location>
        <topology evidence="2">Multi-pass membrane protein</topology>
    </subcellularLocation>
</comment>
<feature type="domain" description="NADH:quinone oxidoreductase/Mrp antiporter transmembrane" evidence="4">
    <location>
        <begin position="117"/>
        <end position="379"/>
    </location>
</feature>
<feature type="transmembrane region" description="Helical" evidence="3">
    <location>
        <begin position="152"/>
        <end position="175"/>
    </location>
</feature>
<dbReference type="RefSeq" id="WP_317963840.1">
    <property type="nucleotide sequence ID" value="NZ_OX458333.1"/>
</dbReference>
<keyword evidence="3" id="KW-0472">Membrane</keyword>
<evidence type="ECO:0000256" key="2">
    <source>
        <dbReference type="RuleBase" id="RU000320"/>
    </source>
</evidence>
<dbReference type="InterPro" id="IPR003918">
    <property type="entry name" value="NADH_UbQ_OxRdtase"/>
</dbReference>
<feature type="transmembrane region" description="Helical" evidence="3">
    <location>
        <begin position="473"/>
        <end position="494"/>
    </location>
</feature>
<dbReference type="PANTHER" id="PTHR43373:SF1">
    <property type="entry name" value="NA(+)_H(+) ANTIPORTER SUBUNIT A"/>
    <property type="match status" value="1"/>
</dbReference>
<evidence type="ECO:0000256" key="3">
    <source>
        <dbReference type="SAM" id="Phobius"/>
    </source>
</evidence>
<feature type="transmembrane region" description="Helical" evidence="3">
    <location>
        <begin position="435"/>
        <end position="453"/>
    </location>
</feature>
<feature type="transmembrane region" description="Helical" evidence="3">
    <location>
        <begin position="286"/>
        <end position="308"/>
    </location>
</feature>
<evidence type="ECO:0000256" key="1">
    <source>
        <dbReference type="ARBA" id="ARBA00004127"/>
    </source>
</evidence>
<dbReference type="EMBL" id="OX458333">
    <property type="protein sequence ID" value="CAI8798738.1"/>
    <property type="molecule type" value="Genomic_DNA"/>
</dbReference>
<name>A0ABN8X0N9_9GAMM</name>
<dbReference type="InterPro" id="IPR050616">
    <property type="entry name" value="CPA3_Na-H_Antiporter_A"/>
</dbReference>
<keyword evidence="6" id="KW-1185">Reference proteome</keyword>